<organism evidence="1 2">
    <name type="scientific">Caerostris extrusa</name>
    <name type="common">Bark spider</name>
    <name type="synonym">Caerostris bankana</name>
    <dbReference type="NCBI Taxonomy" id="172846"/>
    <lineage>
        <taxon>Eukaryota</taxon>
        <taxon>Metazoa</taxon>
        <taxon>Ecdysozoa</taxon>
        <taxon>Arthropoda</taxon>
        <taxon>Chelicerata</taxon>
        <taxon>Arachnida</taxon>
        <taxon>Araneae</taxon>
        <taxon>Araneomorphae</taxon>
        <taxon>Entelegynae</taxon>
        <taxon>Araneoidea</taxon>
        <taxon>Araneidae</taxon>
        <taxon>Caerostris</taxon>
    </lineage>
</organism>
<dbReference type="AlphaFoldDB" id="A0AAV4QDS2"/>
<dbReference type="EMBL" id="BPLR01006168">
    <property type="protein sequence ID" value="GIY07873.1"/>
    <property type="molecule type" value="Genomic_DNA"/>
</dbReference>
<gene>
    <name evidence="1" type="ORF">CEXT_307061</name>
</gene>
<keyword evidence="2" id="KW-1185">Reference proteome</keyword>
<evidence type="ECO:0000313" key="2">
    <source>
        <dbReference type="Proteomes" id="UP001054945"/>
    </source>
</evidence>
<protein>
    <submittedName>
        <fullName evidence="1">Uncharacterized protein</fullName>
    </submittedName>
</protein>
<name>A0AAV4QDS2_CAEEX</name>
<proteinExistence type="predicted"/>
<sequence length="170" mass="19985">MLPTYFTFPNGKAFTPWVTLPEIYTLDILPFSNVKAFTPWVTLPEIYTLDILHLSKWKNVHVLPYHAYILRTYFTFSNGKAFTSWETLPGIYTSTYFFSNGKAFTLGRSYNEYILSKPSRFGEYILRRTSPFQMEKPSRLGRPFQEFMLPMYFTFSNEKAFTPWVTLPGT</sequence>
<accession>A0AAV4QDS2</accession>
<reference evidence="1 2" key="1">
    <citation type="submission" date="2021-06" db="EMBL/GenBank/DDBJ databases">
        <title>Caerostris extrusa draft genome.</title>
        <authorList>
            <person name="Kono N."/>
            <person name="Arakawa K."/>
        </authorList>
    </citation>
    <scope>NUCLEOTIDE SEQUENCE [LARGE SCALE GENOMIC DNA]</scope>
</reference>
<comment type="caution">
    <text evidence="1">The sequence shown here is derived from an EMBL/GenBank/DDBJ whole genome shotgun (WGS) entry which is preliminary data.</text>
</comment>
<dbReference type="Proteomes" id="UP001054945">
    <property type="component" value="Unassembled WGS sequence"/>
</dbReference>
<evidence type="ECO:0000313" key="1">
    <source>
        <dbReference type="EMBL" id="GIY07873.1"/>
    </source>
</evidence>